<reference evidence="4" key="1">
    <citation type="journal article" date="2019" name="Beilstein J. Org. Chem.">
        <title>Nanangenines: drimane sesquiterpenoids as the dominant metabolite cohort of a novel Australian fungus, Aspergillus nanangensis.</title>
        <authorList>
            <person name="Lacey H.J."/>
            <person name="Gilchrist C.L.M."/>
            <person name="Crombie A."/>
            <person name="Kalaitzis J.A."/>
            <person name="Vuong D."/>
            <person name="Rutledge P.J."/>
            <person name="Turner P."/>
            <person name="Pitt J.I."/>
            <person name="Lacey E."/>
            <person name="Chooi Y.H."/>
            <person name="Piggott A.M."/>
        </authorList>
    </citation>
    <scope>NUCLEOTIDE SEQUENCE</scope>
    <source>
        <strain evidence="4">MST-FP2251</strain>
    </source>
</reference>
<feature type="domain" description="DUF7730" evidence="3">
    <location>
        <begin position="104"/>
        <end position="248"/>
    </location>
</feature>
<feature type="compositionally biased region" description="Basic and acidic residues" evidence="1">
    <location>
        <begin position="80"/>
        <end position="95"/>
    </location>
</feature>
<gene>
    <name evidence="4" type="ORF">FE257_007527</name>
</gene>
<proteinExistence type="predicted"/>
<keyword evidence="2" id="KW-0472">Membrane</keyword>
<feature type="compositionally biased region" description="Pro residues" evidence="1">
    <location>
        <begin position="46"/>
        <end position="66"/>
    </location>
</feature>
<accession>A0AAD4GT64</accession>
<feature type="region of interest" description="Disordered" evidence="1">
    <location>
        <begin position="43"/>
        <end position="100"/>
    </location>
</feature>
<evidence type="ECO:0000313" key="4">
    <source>
        <dbReference type="EMBL" id="KAF9889214.1"/>
    </source>
</evidence>
<dbReference type="EMBL" id="VCAU01000038">
    <property type="protein sequence ID" value="KAF9889214.1"/>
    <property type="molecule type" value="Genomic_DNA"/>
</dbReference>
<keyword evidence="2" id="KW-0812">Transmembrane</keyword>
<evidence type="ECO:0000313" key="5">
    <source>
        <dbReference type="Proteomes" id="UP001194746"/>
    </source>
</evidence>
<evidence type="ECO:0000256" key="2">
    <source>
        <dbReference type="SAM" id="Phobius"/>
    </source>
</evidence>
<dbReference type="InterPro" id="IPR056632">
    <property type="entry name" value="DUF7730"/>
</dbReference>
<comment type="caution">
    <text evidence="4">The sequence shown here is derived from an EMBL/GenBank/DDBJ whole genome shotgun (WGS) entry which is preliminary data.</text>
</comment>
<protein>
    <recommendedName>
        <fullName evidence="3">DUF7730 domain-containing protein</fullName>
    </recommendedName>
</protein>
<dbReference type="Proteomes" id="UP001194746">
    <property type="component" value="Unassembled WGS sequence"/>
</dbReference>
<organism evidence="4 5">
    <name type="scientific">Aspergillus nanangensis</name>
    <dbReference type="NCBI Taxonomy" id="2582783"/>
    <lineage>
        <taxon>Eukaryota</taxon>
        <taxon>Fungi</taxon>
        <taxon>Dikarya</taxon>
        <taxon>Ascomycota</taxon>
        <taxon>Pezizomycotina</taxon>
        <taxon>Eurotiomycetes</taxon>
        <taxon>Eurotiomycetidae</taxon>
        <taxon>Eurotiales</taxon>
        <taxon>Aspergillaceae</taxon>
        <taxon>Aspergillus</taxon>
        <taxon>Aspergillus subgen. Circumdati</taxon>
    </lineage>
</organism>
<evidence type="ECO:0000259" key="3">
    <source>
        <dbReference type="Pfam" id="PF24864"/>
    </source>
</evidence>
<sequence>MGPVFTNRDICLMIAIAPFAFIIFGPYVGVKLAAQKSWDIITGKKPPQPYKRPPLLPRRPLTPPLQPDSGWDQRQGQSQGEHESKRECEAKRNTKDQSTPSYYTQAQSILFSLPPEIRALIYREILSFPIPLRVQLGPPLYTDRKERRYNRDCSWTVIGLLACCRRVYSESIHLLYETNVLDFLICEISASILKLPTYIIPSRLQGFRSLKLHILLHVTNVDHLRDIWLRSCDVLRTLTGLQSLLVDFQCQDGVVDLDPFLEAMAGIRASRFKVYVRRGLSVQGGPNHKVFPSGAPFELFRLNSKNKWTRWVWQSSSVL</sequence>
<dbReference type="Pfam" id="PF24864">
    <property type="entry name" value="DUF7730"/>
    <property type="match status" value="1"/>
</dbReference>
<keyword evidence="2" id="KW-1133">Transmembrane helix</keyword>
<dbReference type="AlphaFoldDB" id="A0AAD4GT64"/>
<reference evidence="4" key="2">
    <citation type="submission" date="2020-02" db="EMBL/GenBank/DDBJ databases">
        <authorList>
            <person name="Gilchrist C.L.M."/>
            <person name="Chooi Y.-H."/>
        </authorList>
    </citation>
    <scope>NUCLEOTIDE SEQUENCE</scope>
    <source>
        <strain evidence="4">MST-FP2251</strain>
    </source>
</reference>
<feature type="transmembrane region" description="Helical" evidence="2">
    <location>
        <begin position="12"/>
        <end position="30"/>
    </location>
</feature>
<dbReference type="PANTHER" id="PTHR38790">
    <property type="entry name" value="2EXR DOMAIN-CONTAINING PROTEIN-RELATED"/>
    <property type="match status" value="1"/>
</dbReference>
<name>A0AAD4GT64_ASPNN</name>
<keyword evidence="5" id="KW-1185">Reference proteome</keyword>
<evidence type="ECO:0000256" key="1">
    <source>
        <dbReference type="SAM" id="MobiDB-lite"/>
    </source>
</evidence>